<dbReference type="PANTHER" id="PTHR15597">
    <property type="entry name" value="ATAXIN 2-BINDING PROTEIN 1-RELATED"/>
    <property type="match status" value="1"/>
</dbReference>
<dbReference type="InterPro" id="IPR035979">
    <property type="entry name" value="RBD_domain_sf"/>
</dbReference>
<evidence type="ECO:0000256" key="12">
    <source>
        <dbReference type="PROSITE-ProRule" id="PRU00176"/>
    </source>
</evidence>
<keyword evidence="16" id="KW-1185">Reference proteome</keyword>
<evidence type="ECO:0000256" key="1">
    <source>
        <dbReference type="ARBA" id="ARBA00004123"/>
    </source>
</evidence>
<dbReference type="SUPFAM" id="SSF54928">
    <property type="entry name" value="RNA-binding domain, RBD"/>
    <property type="match status" value="1"/>
</dbReference>
<gene>
    <name evidence="15" type="ORF">DNTS_011625</name>
</gene>
<dbReference type="Gene3D" id="3.30.70.330">
    <property type="match status" value="1"/>
</dbReference>
<dbReference type="GO" id="GO:0000381">
    <property type="term" value="P:regulation of alternative mRNA splicing, via spliceosome"/>
    <property type="evidence" value="ECO:0007669"/>
    <property type="project" value="InterPro"/>
</dbReference>
<dbReference type="FunFam" id="3.30.70.330:FF:000375">
    <property type="entry name" value="RNA binding fox-1 homolog 1"/>
    <property type="match status" value="1"/>
</dbReference>
<protein>
    <recommendedName>
        <fullName evidence="8">RNA binding protein fox-1 homolog 2</fullName>
    </recommendedName>
    <alternativeName>
        <fullName evidence="10">Fox-1 homolog B</fullName>
    </alternativeName>
    <alternativeName>
        <fullName evidence="9">RNA-binding motif protein 9</fullName>
    </alternativeName>
    <alternativeName>
        <fullName evidence="11">RNA-binding protein 9</fullName>
    </alternativeName>
</protein>
<dbReference type="OrthoDB" id="5382468at2759"/>
<evidence type="ECO:0000256" key="10">
    <source>
        <dbReference type="ARBA" id="ARBA00042740"/>
    </source>
</evidence>
<evidence type="ECO:0000259" key="14">
    <source>
        <dbReference type="PROSITE" id="PS50102"/>
    </source>
</evidence>
<dbReference type="Proteomes" id="UP000316079">
    <property type="component" value="Unassembled WGS sequence"/>
</dbReference>
<dbReference type="GO" id="GO:0005634">
    <property type="term" value="C:nucleus"/>
    <property type="evidence" value="ECO:0007669"/>
    <property type="project" value="UniProtKB-SubCell"/>
</dbReference>
<evidence type="ECO:0000256" key="3">
    <source>
        <dbReference type="ARBA" id="ARBA00022490"/>
    </source>
</evidence>
<dbReference type="InterPro" id="IPR047131">
    <property type="entry name" value="RBFOX1-like"/>
</dbReference>
<dbReference type="SMART" id="SM00360">
    <property type="entry name" value="RRM"/>
    <property type="match status" value="1"/>
</dbReference>
<sequence length="328" mass="34869">MLMSTDVASVMLPVSRVAAERELEASGAAARGLKRGDPEPEPTGAAEMTGAAESKRARMDGGTGDTGAVKESSPLFGCWGVLPGFGRVINGTVPAALHSSPLVTTFTFDRSKQVESVVHASLQLLLFDGGELLLSQESPSTLSSSSFFSSALPPPPPPPPQNGLALEFGGSSSIYSAGGQTEAAGGINTLMTNPLSLPLSPFEFVQLSEVSPQAEGQCMTMTVLSGSEDPSDAKGTPKRLHVSNIPFRFRDPDLRQMFGQYGKILDVEIIFNERGSKGFGFVTFETSADAEKAREHLHGTIVEGRKIEAQFTLSRSQTYLSLQIFQRI</sequence>
<feature type="region of interest" description="Disordered" evidence="13">
    <location>
        <begin position="23"/>
        <end position="69"/>
    </location>
</feature>
<organism evidence="15 16">
    <name type="scientific">Danionella cerebrum</name>
    <dbReference type="NCBI Taxonomy" id="2873325"/>
    <lineage>
        <taxon>Eukaryota</taxon>
        <taxon>Metazoa</taxon>
        <taxon>Chordata</taxon>
        <taxon>Craniata</taxon>
        <taxon>Vertebrata</taxon>
        <taxon>Euteleostomi</taxon>
        <taxon>Actinopterygii</taxon>
        <taxon>Neopterygii</taxon>
        <taxon>Teleostei</taxon>
        <taxon>Ostariophysi</taxon>
        <taxon>Cypriniformes</taxon>
        <taxon>Danionidae</taxon>
        <taxon>Danioninae</taxon>
        <taxon>Danionella</taxon>
    </lineage>
</organism>
<dbReference type="GO" id="GO:0007399">
    <property type="term" value="P:nervous system development"/>
    <property type="evidence" value="ECO:0007669"/>
    <property type="project" value="InterPro"/>
</dbReference>
<dbReference type="InterPro" id="IPR034237">
    <property type="entry name" value="FOX1_RRM"/>
</dbReference>
<dbReference type="PANTHER" id="PTHR15597:SF31">
    <property type="entry name" value="RNA BINDING PROTEIN FOX-1 HOMOLOG 2"/>
    <property type="match status" value="1"/>
</dbReference>
<accession>A0A553NMS9</accession>
<proteinExistence type="predicted"/>
<comment type="subcellular location">
    <subcellularLocation>
        <location evidence="2">Cytoplasm</location>
    </subcellularLocation>
    <subcellularLocation>
        <location evidence="1">Nucleus</location>
    </subcellularLocation>
</comment>
<dbReference type="STRING" id="623744.A0A553NMS9"/>
<evidence type="ECO:0000256" key="7">
    <source>
        <dbReference type="ARBA" id="ARBA00023242"/>
    </source>
</evidence>
<dbReference type="GO" id="GO:0003729">
    <property type="term" value="F:mRNA binding"/>
    <property type="evidence" value="ECO:0007669"/>
    <property type="project" value="TreeGrafter"/>
</dbReference>
<evidence type="ECO:0000256" key="13">
    <source>
        <dbReference type="SAM" id="MobiDB-lite"/>
    </source>
</evidence>
<comment type="caution">
    <text evidence="15">The sequence shown here is derived from an EMBL/GenBank/DDBJ whole genome shotgun (WGS) entry which is preliminary data.</text>
</comment>
<keyword evidence="7" id="KW-0539">Nucleus</keyword>
<dbReference type="CDD" id="cd12407">
    <property type="entry name" value="RRM_FOX1_like"/>
    <property type="match status" value="1"/>
</dbReference>
<dbReference type="SMART" id="SM00361">
    <property type="entry name" value="RRM_1"/>
    <property type="match status" value="1"/>
</dbReference>
<evidence type="ECO:0000256" key="9">
    <source>
        <dbReference type="ARBA" id="ARBA00041605"/>
    </source>
</evidence>
<dbReference type="InterPro" id="IPR003954">
    <property type="entry name" value="RRM_euk-type"/>
</dbReference>
<evidence type="ECO:0000256" key="5">
    <source>
        <dbReference type="ARBA" id="ARBA00022884"/>
    </source>
</evidence>
<feature type="compositionally biased region" description="Pro residues" evidence="13">
    <location>
        <begin position="152"/>
        <end position="161"/>
    </location>
</feature>
<evidence type="ECO:0000313" key="15">
    <source>
        <dbReference type="EMBL" id="TRY66697.1"/>
    </source>
</evidence>
<evidence type="ECO:0000313" key="16">
    <source>
        <dbReference type="Proteomes" id="UP000316079"/>
    </source>
</evidence>
<feature type="domain" description="RRM" evidence="14">
    <location>
        <begin position="238"/>
        <end position="314"/>
    </location>
</feature>
<keyword evidence="6" id="KW-0508">mRNA splicing</keyword>
<keyword evidence="3" id="KW-0963">Cytoplasm</keyword>
<dbReference type="GO" id="GO:0008380">
    <property type="term" value="P:RNA splicing"/>
    <property type="evidence" value="ECO:0007669"/>
    <property type="project" value="UniProtKB-KW"/>
</dbReference>
<keyword evidence="5 12" id="KW-0694">RNA-binding</keyword>
<dbReference type="GO" id="GO:0005737">
    <property type="term" value="C:cytoplasm"/>
    <property type="evidence" value="ECO:0007669"/>
    <property type="project" value="UniProtKB-SubCell"/>
</dbReference>
<reference evidence="15 16" key="1">
    <citation type="journal article" date="2019" name="Sci. Data">
        <title>Hybrid genome assembly and annotation of Danionella translucida.</title>
        <authorList>
            <person name="Kadobianskyi M."/>
            <person name="Schulze L."/>
            <person name="Schuelke M."/>
            <person name="Judkewitz B."/>
        </authorList>
    </citation>
    <scope>NUCLEOTIDE SEQUENCE [LARGE SCALE GENOMIC DNA]</scope>
    <source>
        <strain evidence="15 16">Bolton</strain>
    </source>
</reference>
<keyword evidence="4" id="KW-0507">mRNA processing</keyword>
<name>A0A553NMS9_9TELE</name>
<evidence type="ECO:0000256" key="6">
    <source>
        <dbReference type="ARBA" id="ARBA00023187"/>
    </source>
</evidence>
<dbReference type="PROSITE" id="PS50102">
    <property type="entry name" value="RRM"/>
    <property type="match status" value="1"/>
</dbReference>
<dbReference type="AlphaFoldDB" id="A0A553NMS9"/>
<dbReference type="InterPro" id="IPR000504">
    <property type="entry name" value="RRM_dom"/>
</dbReference>
<dbReference type="GO" id="GO:0006397">
    <property type="term" value="P:mRNA processing"/>
    <property type="evidence" value="ECO:0007669"/>
    <property type="project" value="UniProtKB-KW"/>
</dbReference>
<evidence type="ECO:0000256" key="4">
    <source>
        <dbReference type="ARBA" id="ARBA00022664"/>
    </source>
</evidence>
<dbReference type="Pfam" id="PF00076">
    <property type="entry name" value="RRM_1"/>
    <property type="match status" value="1"/>
</dbReference>
<dbReference type="EMBL" id="SRMA01026829">
    <property type="protein sequence ID" value="TRY66697.1"/>
    <property type="molecule type" value="Genomic_DNA"/>
</dbReference>
<evidence type="ECO:0000256" key="8">
    <source>
        <dbReference type="ARBA" id="ARBA00040383"/>
    </source>
</evidence>
<evidence type="ECO:0000256" key="2">
    <source>
        <dbReference type="ARBA" id="ARBA00004496"/>
    </source>
</evidence>
<evidence type="ECO:0000256" key="11">
    <source>
        <dbReference type="ARBA" id="ARBA00042922"/>
    </source>
</evidence>
<dbReference type="InterPro" id="IPR012677">
    <property type="entry name" value="Nucleotide-bd_a/b_plait_sf"/>
</dbReference>
<feature type="region of interest" description="Disordered" evidence="13">
    <location>
        <begin position="144"/>
        <end position="164"/>
    </location>
</feature>